<comment type="caution">
    <text evidence="1">The sequence shown here is derived from an EMBL/GenBank/DDBJ whole genome shotgun (WGS) entry which is preliminary data.</text>
</comment>
<evidence type="ECO:0000313" key="1">
    <source>
        <dbReference type="EMBL" id="SDW05566.1"/>
    </source>
</evidence>
<accession>A0A1H2QEH6</accession>
<dbReference type="RefSeq" id="WP_016419446.1">
    <property type="nucleotide sequence ID" value="NZ_FNND01000001.1"/>
</dbReference>
<reference evidence="1 2" key="1">
    <citation type="submission" date="2016-10" db="EMBL/GenBank/DDBJ databases">
        <authorList>
            <person name="Varghese N."/>
            <person name="Submissions S."/>
        </authorList>
    </citation>
    <scope>NUCLEOTIDE SEQUENCE [LARGE SCALE GENOMIC DNA]</scope>
    <source>
        <strain evidence="1 2">DSM 11449</strain>
    </source>
</reference>
<dbReference type="EMBL" id="FNND01000001">
    <property type="protein sequence ID" value="SDW05566.1"/>
    <property type="molecule type" value="Genomic_DNA"/>
</dbReference>
<dbReference type="GeneID" id="85017993"/>
<organism evidence="1 2">
    <name type="scientific">Capnocytophaga granulosa</name>
    <dbReference type="NCBI Taxonomy" id="45242"/>
    <lineage>
        <taxon>Bacteria</taxon>
        <taxon>Pseudomonadati</taxon>
        <taxon>Bacteroidota</taxon>
        <taxon>Flavobacteriia</taxon>
        <taxon>Flavobacteriales</taxon>
        <taxon>Flavobacteriaceae</taxon>
        <taxon>Capnocytophaga</taxon>
    </lineage>
</organism>
<evidence type="ECO:0000313" key="2">
    <source>
        <dbReference type="Proteomes" id="UP000182771"/>
    </source>
</evidence>
<proteinExistence type="predicted"/>
<sequence>MNKILFFMIALSLVSCGGRDIYNDLKQQNLHGEIKQVRMTSYSVIEKFNQVEKKARTSERENTLTVFNNKGNQVEKTFFSPTDKAMRRYEYRYDTKGNRALVNEFKEGGTLKTRYIYTQDSESNEVEINSYSGQGVFLQKEIRSYNDKQLLLEEETYNKKGELEQKQINAYNDQDLCIETNIYDAEGQLKYKYSFVYDNKGNMIERKKYDKNGKTIANHTYIYTLDDKNNWTERIEYLNGKAIYLTDREITYGEGPKELREPISEMDTAPESNTNADNTGVKNDWTAQELKGNIKTLRVKTYDAKNHKQKDNKQNTLSVFTQKGYLTKIVYYNKDNIYSYEKKFTYKYDDKGNRTEGKMYFNDGDYLLTTYDDKGVITGGHLYQNKTQFELKVVYNDNGDLIEYYLQDTEIFYKYDKNHNLVEENHKKGKENWDILYSRAKNGNVTEEQIYRKGILDEKYTFVYTFDEKGNWVERTQYINRNPVEITERVIEYY</sequence>
<name>A0A1H2QEH6_9FLAO</name>
<dbReference type="AlphaFoldDB" id="A0A1H2QEH6"/>
<dbReference type="Gene3D" id="3.90.930.1">
    <property type="match status" value="1"/>
</dbReference>
<dbReference type="Proteomes" id="UP000182771">
    <property type="component" value="Unassembled WGS sequence"/>
</dbReference>
<gene>
    <name evidence="1" type="ORF">SAMN05444420_101132</name>
</gene>
<dbReference type="PROSITE" id="PS51257">
    <property type="entry name" value="PROKAR_LIPOPROTEIN"/>
    <property type="match status" value="1"/>
</dbReference>
<protein>
    <submittedName>
        <fullName evidence="1">YD repeat-containing protein</fullName>
    </submittedName>
</protein>
<dbReference type="OrthoDB" id="1151353at2"/>
<keyword evidence="2" id="KW-1185">Reference proteome</keyword>